<keyword evidence="2" id="KW-0547">Nucleotide-binding</keyword>
<dbReference type="GO" id="GO:0005524">
    <property type="term" value="F:ATP binding"/>
    <property type="evidence" value="ECO:0007669"/>
    <property type="project" value="UniProtKB-KW"/>
</dbReference>
<evidence type="ECO:0000256" key="2">
    <source>
        <dbReference type="ARBA" id="ARBA00022741"/>
    </source>
</evidence>
<dbReference type="Proteomes" id="UP000554004">
    <property type="component" value="Unassembled WGS sequence"/>
</dbReference>
<evidence type="ECO:0000256" key="3">
    <source>
        <dbReference type="ARBA" id="ARBA00022840"/>
    </source>
</evidence>
<accession>A0A847ETG2</accession>
<dbReference type="GO" id="GO:0016887">
    <property type="term" value="F:ATP hydrolysis activity"/>
    <property type="evidence" value="ECO:0007669"/>
    <property type="project" value="InterPro"/>
</dbReference>
<feature type="coiled-coil region" evidence="4">
    <location>
        <begin position="63"/>
        <end position="116"/>
    </location>
</feature>
<comment type="caution">
    <text evidence="6">The sequence shown here is derived from an EMBL/GenBank/DDBJ whole genome shotgun (WGS) entry which is preliminary data.</text>
</comment>
<evidence type="ECO:0000259" key="5">
    <source>
        <dbReference type="PROSITE" id="PS50893"/>
    </source>
</evidence>
<reference evidence="6 7" key="1">
    <citation type="journal article" date="2020" name="Biotechnol. Biofuels">
        <title>New insights from the biogas microbiome by comprehensive genome-resolved metagenomics of nearly 1600 species originating from multiple anaerobic digesters.</title>
        <authorList>
            <person name="Campanaro S."/>
            <person name="Treu L."/>
            <person name="Rodriguez-R L.M."/>
            <person name="Kovalovszki A."/>
            <person name="Ziels R.M."/>
            <person name="Maus I."/>
            <person name="Zhu X."/>
            <person name="Kougias P.G."/>
            <person name="Basile A."/>
            <person name="Luo G."/>
            <person name="Schluter A."/>
            <person name="Konstantinidis K.T."/>
            <person name="Angelidaki I."/>
        </authorList>
    </citation>
    <scope>NUCLEOTIDE SEQUENCE [LARGE SCALE GENOMIC DNA]</scope>
    <source>
        <strain evidence="6">AS06rmzACSIP_421</strain>
    </source>
</reference>
<evidence type="ECO:0000313" key="6">
    <source>
        <dbReference type="EMBL" id="NLE31099.1"/>
    </source>
</evidence>
<organism evidence="6 7">
    <name type="scientific">Candidatus Dojkabacteria bacterium</name>
    <dbReference type="NCBI Taxonomy" id="2099670"/>
    <lineage>
        <taxon>Bacteria</taxon>
        <taxon>Candidatus Dojkabacteria</taxon>
    </lineage>
</organism>
<evidence type="ECO:0000256" key="4">
    <source>
        <dbReference type="SAM" id="Coils"/>
    </source>
</evidence>
<dbReference type="PANTHER" id="PTHR19211">
    <property type="entry name" value="ATP-BINDING TRANSPORT PROTEIN-RELATED"/>
    <property type="match status" value="1"/>
</dbReference>
<keyword evidence="1" id="KW-0677">Repeat</keyword>
<dbReference type="InterPro" id="IPR003593">
    <property type="entry name" value="AAA+_ATPase"/>
</dbReference>
<dbReference type="AlphaFoldDB" id="A0A847ETG2"/>
<feature type="domain" description="ABC transporter" evidence="5">
    <location>
        <begin position="134"/>
        <end position="339"/>
    </location>
</feature>
<gene>
    <name evidence="6" type="ORF">GX618_02375</name>
</gene>
<proteinExistence type="predicted"/>
<dbReference type="Gene3D" id="3.40.50.300">
    <property type="entry name" value="P-loop containing nucleotide triphosphate hydrolases"/>
    <property type="match status" value="1"/>
</dbReference>
<dbReference type="PROSITE" id="PS00211">
    <property type="entry name" value="ABC_TRANSPORTER_1"/>
    <property type="match status" value="1"/>
</dbReference>
<dbReference type="CDD" id="cd03221">
    <property type="entry name" value="ABCF_EF-3"/>
    <property type="match status" value="1"/>
</dbReference>
<protein>
    <submittedName>
        <fullName evidence="6">ABC-F family ATP-binding cassette domain-containing protein</fullName>
    </submittedName>
</protein>
<evidence type="ECO:0000313" key="7">
    <source>
        <dbReference type="Proteomes" id="UP000554004"/>
    </source>
</evidence>
<dbReference type="Pfam" id="PF00005">
    <property type="entry name" value="ABC_tran"/>
    <property type="match status" value="1"/>
</dbReference>
<dbReference type="PANTHER" id="PTHR19211:SF14">
    <property type="entry name" value="ATP-BINDING CASSETTE SUB-FAMILY F MEMBER 1"/>
    <property type="match status" value="1"/>
</dbReference>
<dbReference type="PROSITE" id="PS50893">
    <property type="entry name" value="ABC_TRANSPORTER_2"/>
    <property type="match status" value="1"/>
</dbReference>
<dbReference type="InterPro" id="IPR003439">
    <property type="entry name" value="ABC_transporter-like_ATP-bd"/>
</dbReference>
<dbReference type="InterPro" id="IPR017871">
    <property type="entry name" value="ABC_transporter-like_CS"/>
</dbReference>
<dbReference type="InterPro" id="IPR027417">
    <property type="entry name" value="P-loop_NTPase"/>
</dbReference>
<sequence length="339" mass="39038">MGYLIHYPKAVLVVSHDLRLMNKGINKIWYLSDIKHQIEVYRGNYENFLKQISLKDQLLHKQLKAQERRVKKVFENAKTLSSRGSTKEKMKAAKKYEQLEVEKERVRKIKSELIKSKKLNIKIPTPIPSSRNVLFVNNISKEYQRGLPVLKSVSFDVEKGEKIAIIGKNGVGKTTLLKILVGKLKQSKGKFLWGKGVDIGYYSQEYEGLDYEQTVLENVYGLNWGDIDRRSFLGRFLITGEMVNQKIKTISGGEKTRLALAKLFANRHNVLVLDEPTTYLDVDSQSILLLALKEYKGTIILVSHQPEFVKRLGIDKVLLMPEEKYGYFKEEYLKKVGII</sequence>
<dbReference type="EMBL" id="JAAZAL010000087">
    <property type="protein sequence ID" value="NLE31099.1"/>
    <property type="molecule type" value="Genomic_DNA"/>
</dbReference>
<dbReference type="InterPro" id="IPR050611">
    <property type="entry name" value="ABCF"/>
</dbReference>
<evidence type="ECO:0000256" key="1">
    <source>
        <dbReference type="ARBA" id="ARBA00022737"/>
    </source>
</evidence>
<keyword evidence="3 6" id="KW-0067">ATP-binding</keyword>
<dbReference type="SUPFAM" id="SSF52540">
    <property type="entry name" value="P-loop containing nucleoside triphosphate hydrolases"/>
    <property type="match status" value="1"/>
</dbReference>
<name>A0A847ETG2_9BACT</name>
<dbReference type="SMART" id="SM00382">
    <property type="entry name" value="AAA"/>
    <property type="match status" value="1"/>
</dbReference>
<keyword evidence="4" id="KW-0175">Coiled coil</keyword>